<dbReference type="AlphaFoldDB" id="A0A9W7D496"/>
<evidence type="ECO:0000313" key="2">
    <source>
        <dbReference type="Proteomes" id="UP001165121"/>
    </source>
</evidence>
<accession>A0A9W7D496</accession>
<sequence length="153" mass="16611">MVPTPAFTNKQHPNFAAEIANSGVAGGTLIGFVDKKSQTVYSWVDGVVSCKLLFSFPDDTTVVTYASVSPISTETLVKYMGLLTKAVEEIVAAILLEKFGIVFDRSTFRSEHYVAVFAVFAHDGKMEKILLAMPPLVDDEVMVHSAPAHVAFL</sequence>
<organism evidence="1 2">
    <name type="scientific">Phytophthora fragariaefolia</name>
    <dbReference type="NCBI Taxonomy" id="1490495"/>
    <lineage>
        <taxon>Eukaryota</taxon>
        <taxon>Sar</taxon>
        <taxon>Stramenopiles</taxon>
        <taxon>Oomycota</taxon>
        <taxon>Peronosporomycetes</taxon>
        <taxon>Peronosporales</taxon>
        <taxon>Peronosporaceae</taxon>
        <taxon>Phytophthora</taxon>
    </lineage>
</organism>
<keyword evidence="2" id="KW-1185">Reference proteome</keyword>
<comment type="caution">
    <text evidence="1">The sequence shown here is derived from an EMBL/GenBank/DDBJ whole genome shotgun (WGS) entry which is preliminary data.</text>
</comment>
<name>A0A9W7D496_9STRA</name>
<proteinExistence type="predicted"/>
<reference evidence="1" key="1">
    <citation type="submission" date="2023-04" db="EMBL/GenBank/DDBJ databases">
        <title>Phytophthora fragariaefolia NBRC 109709.</title>
        <authorList>
            <person name="Ichikawa N."/>
            <person name="Sato H."/>
            <person name="Tonouchi N."/>
        </authorList>
    </citation>
    <scope>NUCLEOTIDE SEQUENCE</scope>
    <source>
        <strain evidence="1">NBRC 109709</strain>
    </source>
</reference>
<dbReference type="Proteomes" id="UP001165121">
    <property type="component" value="Unassembled WGS sequence"/>
</dbReference>
<gene>
    <name evidence="1" type="ORF">Pfra01_002429700</name>
</gene>
<dbReference type="PANTHER" id="PTHR40866">
    <property type="entry name" value="BED-TYPE DOMAIN-CONTAINING PROTEIN"/>
    <property type="match status" value="1"/>
</dbReference>
<protein>
    <submittedName>
        <fullName evidence="1">Unnamed protein product</fullName>
    </submittedName>
</protein>
<dbReference type="OrthoDB" id="90900at2759"/>
<evidence type="ECO:0000313" key="1">
    <source>
        <dbReference type="EMBL" id="GMF57029.1"/>
    </source>
</evidence>
<dbReference type="PANTHER" id="PTHR40866:SF1">
    <property type="entry name" value="BED-TYPE DOMAIN-CONTAINING PROTEIN"/>
    <property type="match status" value="1"/>
</dbReference>
<dbReference type="EMBL" id="BSXT01004173">
    <property type="protein sequence ID" value="GMF57029.1"/>
    <property type="molecule type" value="Genomic_DNA"/>
</dbReference>